<dbReference type="GeneID" id="9594304"/>
<feature type="chain" id="PRO_5003120725" evidence="1">
    <location>
        <begin position="18"/>
        <end position="187"/>
    </location>
</feature>
<proteinExistence type="predicted"/>
<keyword evidence="1" id="KW-0732">Signal</keyword>
<dbReference type="AlphaFoldDB" id="D8QAX3"/>
<dbReference type="InParanoid" id="D8QAX3"/>
<reference evidence="2 3" key="1">
    <citation type="journal article" date="2010" name="Nat. Biotechnol.">
        <title>Genome sequence of the model mushroom Schizophyllum commune.</title>
        <authorList>
            <person name="Ohm R.A."/>
            <person name="de Jong J.F."/>
            <person name="Lugones L.G."/>
            <person name="Aerts A."/>
            <person name="Kothe E."/>
            <person name="Stajich J.E."/>
            <person name="de Vries R.P."/>
            <person name="Record E."/>
            <person name="Levasseur A."/>
            <person name="Baker S.E."/>
            <person name="Bartholomew K.A."/>
            <person name="Coutinho P.M."/>
            <person name="Erdmann S."/>
            <person name="Fowler T.J."/>
            <person name="Gathman A.C."/>
            <person name="Lombard V."/>
            <person name="Henrissat B."/>
            <person name="Knabe N."/>
            <person name="Kuees U."/>
            <person name="Lilly W.W."/>
            <person name="Lindquist E."/>
            <person name="Lucas S."/>
            <person name="Magnuson J.K."/>
            <person name="Piumi F."/>
            <person name="Raudaskoski M."/>
            <person name="Salamov A."/>
            <person name="Schmutz J."/>
            <person name="Schwarze F.W.M.R."/>
            <person name="vanKuyk P.A."/>
            <person name="Horton J.S."/>
            <person name="Grigoriev I.V."/>
            <person name="Woesten H.A.B."/>
        </authorList>
    </citation>
    <scope>NUCLEOTIDE SEQUENCE [LARGE SCALE GENOMIC DNA]</scope>
    <source>
        <strain evidence="3">H4-8 / FGSC 9210</strain>
    </source>
</reference>
<name>D8QAX3_SCHCM</name>
<evidence type="ECO:0000256" key="1">
    <source>
        <dbReference type="SAM" id="SignalP"/>
    </source>
</evidence>
<dbReference type="RefSeq" id="XP_003029555.1">
    <property type="nucleotide sequence ID" value="XM_003029509.1"/>
</dbReference>
<feature type="signal peptide" evidence="1">
    <location>
        <begin position="1"/>
        <end position="17"/>
    </location>
</feature>
<gene>
    <name evidence="2" type="ORF">SCHCODRAFT_236328</name>
</gene>
<keyword evidence="3" id="KW-1185">Reference proteome</keyword>
<accession>D8QAX3</accession>
<dbReference type="Proteomes" id="UP000007431">
    <property type="component" value="Unassembled WGS sequence"/>
</dbReference>
<dbReference type="VEuPathDB" id="FungiDB:SCHCODRAFT_02584665"/>
<evidence type="ECO:0000313" key="2">
    <source>
        <dbReference type="EMBL" id="EFI94652.1"/>
    </source>
</evidence>
<dbReference type="KEGG" id="scm:SCHCO_02584665"/>
<dbReference type="OrthoDB" id="10299769at2759"/>
<dbReference type="HOGENOM" id="CLU_1448517_0_0_1"/>
<organism evidence="3">
    <name type="scientific">Schizophyllum commune (strain H4-8 / FGSC 9210)</name>
    <name type="common">Split gill fungus</name>
    <dbReference type="NCBI Taxonomy" id="578458"/>
    <lineage>
        <taxon>Eukaryota</taxon>
        <taxon>Fungi</taxon>
        <taxon>Dikarya</taxon>
        <taxon>Basidiomycota</taxon>
        <taxon>Agaricomycotina</taxon>
        <taxon>Agaricomycetes</taxon>
        <taxon>Agaricomycetidae</taxon>
        <taxon>Agaricales</taxon>
        <taxon>Schizophyllaceae</taxon>
        <taxon>Schizophyllum</taxon>
    </lineage>
</organism>
<evidence type="ECO:0000313" key="3">
    <source>
        <dbReference type="Proteomes" id="UP000007431"/>
    </source>
</evidence>
<protein>
    <submittedName>
        <fullName evidence="2">Uncharacterized protein</fullName>
    </submittedName>
</protein>
<dbReference type="EMBL" id="GL377309">
    <property type="protein sequence ID" value="EFI94652.1"/>
    <property type="molecule type" value="Genomic_DNA"/>
</dbReference>
<sequence length="187" mass="20564">MLLSAVVLPTIVSLALAVPRPRQDFCDMRACLNDLRIPDLPGCMALAADENAPSSSEVLVEQVLCLRSAYSLFEYASSACEPCMEALGIPDLDVDASEPIKAWPSIIAPSDVDHPLYAAMAAEASLFRAEDQLTKQEALDAEREWRRLRAVFNPGERALSAAQAKADRPQMGHLLRDVLSFGIEHWW</sequence>